<dbReference type="AlphaFoldDB" id="A0A3E1K669"/>
<dbReference type="EMBL" id="QUZK01000046">
    <property type="protein sequence ID" value="RFF29511.1"/>
    <property type="molecule type" value="Genomic_DNA"/>
</dbReference>
<comment type="caution">
    <text evidence="3">The sequence shown here is derived from an EMBL/GenBank/DDBJ whole genome shotgun (WGS) entry which is preliminary data.</text>
</comment>
<gene>
    <name evidence="3" type="ORF">DZC52_12785</name>
</gene>
<accession>A0A3E1K669</accession>
<evidence type="ECO:0000313" key="3">
    <source>
        <dbReference type="EMBL" id="RFF29511.1"/>
    </source>
</evidence>
<feature type="transmembrane region" description="Helical" evidence="2">
    <location>
        <begin position="246"/>
        <end position="265"/>
    </location>
</feature>
<keyword evidence="2" id="KW-0472">Membrane</keyword>
<dbReference type="NCBIfam" id="TIGR00341">
    <property type="entry name" value="TIGR00341 family protein"/>
    <property type="match status" value="1"/>
</dbReference>
<sequence length="341" mass="36663">METRLIELTLPADRLAGLRERVEQLDPIAIESLDSDEDRRAVLRVLVRQGQVESFLDRFESLSERYDEIRMTVYAVEATLPVPPEPDEDDEAGRTSEEEREESNRLSRIELHAKIGRNAKLNAEYLWMVLFSSVVAAVGLVQGNVAVIVGAMVIAPLLGPNMALALATTLADTELGIRAVKTGMSGVALAVVLGVICGWYFKVDPSLPEIAMRTRINHLDLILALAAGGAGALATTSGIAGALVGVMVAVALLPPLLVAALLAGAGHWQGAVGAALLYSTNIAAVNLAAMTVFLSRGLTPRKWWEKSRAKRSATVFMVLWIVILAALAAGFIYYNLRLETP</sequence>
<protein>
    <submittedName>
        <fullName evidence="3">TIGR00341 family protein</fullName>
    </submittedName>
</protein>
<keyword evidence="2" id="KW-1133">Transmembrane helix</keyword>
<proteinExistence type="predicted"/>
<feature type="compositionally biased region" description="Basic and acidic residues" evidence="1">
    <location>
        <begin position="92"/>
        <end position="105"/>
    </location>
</feature>
<name>A0A3E1K669_9GAMM</name>
<dbReference type="PANTHER" id="PTHR20992:SF9">
    <property type="entry name" value="AT15442P-RELATED"/>
    <property type="match status" value="1"/>
</dbReference>
<reference evidence="3 4" key="1">
    <citation type="submission" date="2018-08" db="EMBL/GenBank/DDBJ databases">
        <title>Wenzhouxiangella salilacus sp. nov., a novel bacterium isolated from a saline lake in Xinjiang Province, China.</title>
        <authorList>
            <person name="Han S."/>
        </authorList>
    </citation>
    <scope>NUCLEOTIDE SEQUENCE [LARGE SCALE GENOMIC DNA]</scope>
    <source>
        <strain evidence="3 4">XDB06</strain>
    </source>
</reference>
<dbReference type="InterPro" id="IPR005240">
    <property type="entry name" value="DUF389"/>
</dbReference>
<feature type="transmembrane region" description="Helical" evidence="2">
    <location>
        <begin position="147"/>
        <end position="171"/>
    </location>
</feature>
<evidence type="ECO:0000256" key="1">
    <source>
        <dbReference type="SAM" id="MobiDB-lite"/>
    </source>
</evidence>
<dbReference type="OrthoDB" id="9790659at2"/>
<feature type="transmembrane region" description="Helical" evidence="2">
    <location>
        <begin position="221"/>
        <end position="239"/>
    </location>
</feature>
<organism evidence="3 4">
    <name type="scientific">Wenzhouxiangella sediminis</name>
    <dbReference type="NCBI Taxonomy" id="1792836"/>
    <lineage>
        <taxon>Bacteria</taxon>
        <taxon>Pseudomonadati</taxon>
        <taxon>Pseudomonadota</taxon>
        <taxon>Gammaproteobacteria</taxon>
        <taxon>Chromatiales</taxon>
        <taxon>Wenzhouxiangellaceae</taxon>
        <taxon>Wenzhouxiangella</taxon>
    </lineage>
</organism>
<dbReference type="Proteomes" id="UP000260351">
    <property type="component" value="Unassembled WGS sequence"/>
</dbReference>
<dbReference type="Pfam" id="PF04087">
    <property type="entry name" value="DUF389"/>
    <property type="match status" value="1"/>
</dbReference>
<keyword evidence="2" id="KW-0812">Transmembrane</keyword>
<evidence type="ECO:0000256" key="2">
    <source>
        <dbReference type="SAM" id="Phobius"/>
    </source>
</evidence>
<keyword evidence="4" id="KW-1185">Reference proteome</keyword>
<feature type="transmembrane region" description="Helical" evidence="2">
    <location>
        <begin position="183"/>
        <end position="201"/>
    </location>
</feature>
<dbReference type="RefSeq" id="WP_116651537.1">
    <property type="nucleotide sequence ID" value="NZ_QUZK01000046.1"/>
</dbReference>
<feature type="transmembrane region" description="Helical" evidence="2">
    <location>
        <begin position="315"/>
        <end position="336"/>
    </location>
</feature>
<feature type="transmembrane region" description="Helical" evidence="2">
    <location>
        <begin position="125"/>
        <end position="141"/>
    </location>
</feature>
<feature type="region of interest" description="Disordered" evidence="1">
    <location>
        <begin position="80"/>
        <end position="105"/>
    </location>
</feature>
<evidence type="ECO:0000313" key="4">
    <source>
        <dbReference type="Proteomes" id="UP000260351"/>
    </source>
</evidence>
<dbReference type="PANTHER" id="PTHR20992">
    <property type="entry name" value="AT15442P-RELATED"/>
    <property type="match status" value="1"/>
</dbReference>
<feature type="transmembrane region" description="Helical" evidence="2">
    <location>
        <begin position="271"/>
        <end position="294"/>
    </location>
</feature>